<organism evidence="2 3">
    <name type="scientific">Pseudonocardia humida</name>
    <dbReference type="NCBI Taxonomy" id="2800819"/>
    <lineage>
        <taxon>Bacteria</taxon>
        <taxon>Bacillati</taxon>
        <taxon>Actinomycetota</taxon>
        <taxon>Actinomycetes</taxon>
        <taxon>Pseudonocardiales</taxon>
        <taxon>Pseudonocardiaceae</taxon>
        <taxon>Pseudonocardia</taxon>
    </lineage>
</organism>
<dbReference type="Pfam" id="PF01494">
    <property type="entry name" value="FAD_binding_3"/>
    <property type="match status" value="1"/>
</dbReference>
<evidence type="ECO:0000313" key="2">
    <source>
        <dbReference type="EMBL" id="MCO1654990.1"/>
    </source>
</evidence>
<sequence>MNGTKVLVSGASIAGPTLAYWLARRGADVTVVEQAPRLRGGGHGVDFRGAQMELLDRMGITDDVRAHQTAMGTQTIIDATGRPIVELPALFFSGEVEITRGNLARILYERTRDHVEYVFDDSVTALTDTGSGVDVEFRRSSGRTFDLVIGADGMHSKVRALAFGPESRFAVFRGYYMAGFDTPNFLDLDHVGLVYNEPGRAVMVSSDRDPAVLGVGLLFESERLHYDRHDTAALRRIVAERFAGVGWETPRLLEHLREAPDPYFEPLEQIELDRWSTGRIALLGDAAWCAGPGGSGTGLAMMGAYVLAAELAAASDDHTAAFARYQQVLAKAAAKGRWQAKGAGAFLAPPTPARIRRRNRTYRLLSSRIMSRPFARILGGAANAVTLDAYPRTAEPSPAR</sequence>
<protein>
    <submittedName>
        <fullName evidence="2">FAD-dependent monooxygenase</fullName>
    </submittedName>
</protein>
<proteinExistence type="predicted"/>
<dbReference type="InterPro" id="IPR036188">
    <property type="entry name" value="FAD/NAD-bd_sf"/>
</dbReference>
<dbReference type="GO" id="GO:0004497">
    <property type="term" value="F:monooxygenase activity"/>
    <property type="evidence" value="ECO:0007669"/>
    <property type="project" value="UniProtKB-KW"/>
</dbReference>
<keyword evidence="2" id="KW-0560">Oxidoreductase</keyword>
<dbReference type="PANTHER" id="PTHR46865">
    <property type="entry name" value="OXIDOREDUCTASE-RELATED"/>
    <property type="match status" value="1"/>
</dbReference>
<dbReference type="SUPFAM" id="SSF51905">
    <property type="entry name" value="FAD/NAD(P)-binding domain"/>
    <property type="match status" value="1"/>
</dbReference>
<dbReference type="PANTHER" id="PTHR46865:SF2">
    <property type="entry name" value="MONOOXYGENASE"/>
    <property type="match status" value="1"/>
</dbReference>
<dbReference type="RefSeq" id="WP_252436735.1">
    <property type="nucleotide sequence ID" value="NZ_JAGSOV010000017.1"/>
</dbReference>
<comment type="caution">
    <text evidence="2">The sequence shown here is derived from an EMBL/GenBank/DDBJ whole genome shotgun (WGS) entry which is preliminary data.</text>
</comment>
<dbReference type="Gene3D" id="3.30.9.10">
    <property type="entry name" value="D-Amino Acid Oxidase, subunit A, domain 2"/>
    <property type="match status" value="1"/>
</dbReference>
<accession>A0ABT0ZW73</accession>
<evidence type="ECO:0000313" key="3">
    <source>
        <dbReference type="Proteomes" id="UP001165283"/>
    </source>
</evidence>
<feature type="domain" description="FAD-binding" evidence="1">
    <location>
        <begin position="4"/>
        <end position="316"/>
    </location>
</feature>
<dbReference type="EMBL" id="JAGSOV010000017">
    <property type="protein sequence ID" value="MCO1654990.1"/>
    <property type="molecule type" value="Genomic_DNA"/>
</dbReference>
<keyword evidence="2" id="KW-0503">Monooxygenase</keyword>
<name>A0ABT0ZW73_9PSEU</name>
<dbReference type="PRINTS" id="PR00420">
    <property type="entry name" value="RNGMNOXGNASE"/>
</dbReference>
<dbReference type="Proteomes" id="UP001165283">
    <property type="component" value="Unassembled WGS sequence"/>
</dbReference>
<reference evidence="2" key="1">
    <citation type="submission" date="2021-04" db="EMBL/GenBank/DDBJ databases">
        <title>Pseudonocardia sp. nov., isolated from sandy soil of mangrove forest.</title>
        <authorList>
            <person name="Zan Z."/>
            <person name="Huang R."/>
            <person name="Liu W."/>
        </authorList>
    </citation>
    <scope>NUCLEOTIDE SEQUENCE</scope>
    <source>
        <strain evidence="2">S2-4</strain>
    </source>
</reference>
<dbReference type="Gene3D" id="3.50.50.60">
    <property type="entry name" value="FAD/NAD(P)-binding domain"/>
    <property type="match status" value="1"/>
</dbReference>
<keyword evidence="3" id="KW-1185">Reference proteome</keyword>
<dbReference type="InterPro" id="IPR002938">
    <property type="entry name" value="FAD-bd"/>
</dbReference>
<gene>
    <name evidence="2" type="ORF">KDL28_07945</name>
</gene>
<evidence type="ECO:0000259" key="1">
    <source>
        <dbReference type="Pfam" id="PF01494"/>
    </source>
</evidence>
<dbReference type="InterPro" id="IPR051704">
    <property type="entry name" value="FAD_aromatic-hydroxylase"/>
</dbReference>